<evidence type="ECO:0000313" key="4">
    <source>
        <dbReference type="EMBL" id="NDV30299.1"/>
    </source>
</evidence>
<dbReference type="GO" id="GO:0005524">
    <property type="term" value="F:ATP binding"/>
    <property type="evidence" value="ECO:0007669"/>
    <property type="project" value="UniProtKB-KW"/>
</dbReference>
<accession>A0A6B2L034</accession>
<dbReference type="InterPro" id="IPR013126">
    <property type="entry name" value="Hsp_70_fam"/>
</dbReference>
<dbReference type="Gene3D" id="3.90.640.10">
    <property type="entry name" value="Actin, Chain A, domain 4"/>
    <property type="match status" value="1"/>
</dbReference>
<dbReference type="AlphaFoldDB" id="A0A6B2L034"/>
<dbReference type="Gene3D" id="3.30.420.40">
    <property type="match status" value="2"/>
</dbReference>
<protein>
    <submittedName>
        <fullName evidence="4">Uncharacterized protein</fullName>
    </submittedName>
</protein>
<dbReference type="Gene3D" id="2.60.34.10">
    <property type="entry name" value="Substrate Binding Domain Of DNAk, Chain A, domain 1"/>
    <property type="match status" value="1"/>
</dbReference>
<evidence type="ECO:0000256" key="2">
    <source>
        <dbReference type="ARBA" id="ARBA00022840"/>
    </source>
</evidence>
<reference evidence="4" key="1">
    <citation type="journal article" date="2020" name="J. Eukaryot. Microbiol.">
        <title>De novo Sequencing, Assembly and Annotation of the Transcriptome for the Free-Living Testate Amoeba Arcella intermedia.</title>
        <authorList>
            <person name="Ribeiro G.M."/>
            <person name="Porfirio-Sousa A.L."/>
            <person name="Maurer-Alcala X.X."/>
            <person name="Katz L.A."/>
            <person name="Lahr D.J.G."/>
        </authorList>
    </citation>
    <scope>NUCLEOTIDE SEQUENCE</scope>
</reference>
<comment type="similarity">
    <text evidence="3">Belongs to the heat shock protein 70 family.</text>
</comment>
<dbReference type="PANTHER" id="PTHR19375">
    <property type="entry name" value="HEAT SHOCK PROTEIN 70KDA"/>
    <property type="match status" value="1"/>
</dbReference>
<keyword evidence="1 3" id="KW-0547">Nucleotide-binding</keyword>
<dbReference type="FunFam" id="3.90.640.10:FF:000003">
    <property type="entry name" value="Molecular chaperone DnaK"/>
    <property type="match status" value="1"/>
</dbReference>
<dbReference type="GO" id="GO:0140662">
    <property type="term" value="F:ATP-dependent protein folding chaperone"/>
    <property type="evidence" value="ECO:0007669"/>
    <property type="project" value="InterPro"/>
</dbReference>
<dbReference type="InterPro" id="IPR018181">
    <property type="entry name" value="Heat_shock_70_CS"/>
</dbReference>
<dbReference type="EMBL" id="GIBP01001330">
    <property type="protein sequence ID" value="NDV30299.1"/>
    <property type="molecule type" value="Transcribed_RNA"/>
</dbReference>
<dbReference type="InterPro" id="IPR029047">
    <property type="entry name" value="HSP70_peptide-bd_sf"/>
</dbReference>
<dbReference type="SUPFAM" id="SSF100920">
    <property type="entry name" value="Heat shock protein 70kD (HSP70), peptide-binding domain"/>
    <property type="match status" value="1"/>
</dbReference>
<dbReference type="Pfam" id="PF00012">
    <property type="entry name" value="HSP70"/>
    <property type="match status" value="1"/>
</dbReference>
<keyword evidence="2 3" id="KW-0067">ATP-binding</keyword>
<evidence type="ECO:0000256" key="1">
    <source>
        <dbReference type="ARBA" id="ARBA00022741"/>
    </source>
</evidence>
<dbReference type="SUPFAM" id="SSF53067">
    <property type="entry name" value="Actin-like ATPase domain"/>
    <property type="match status" value="2"/>
</dbReference>
<evidence type="ECO:0000256" key="3">
    <source>
        <dbReference type="RuleBase" id="RU003322"/>
    </source>
</evidence>
<sequence>MEADRPRVAENIEGERVTPSVLAIIDGSPLVGVTAKRQTFLNPKNTFYTTKKLLGITPEQASSLDLTYDFSVGDSGSVTIRAEDGAHPLEEIISSIFLRLKETAESTLGYSVKNAVIAVPSYYTNVQKSTLTDAALRSGLEVKFINEDIAAAIAFASIDQNTKNRNVFVYDFGGHSFSVSVVKIRDNSYEVAASARDLTLGGALFDKMVFDYLVEEFKKKTNIDLTTDPAAVQKLKDTAERVKMELSTSLTSDIQLPYIAADESGPKHLEEKLSRAQLERMVLPELLKTIPICKQVLEECRMEPQHITDLVLCGGQSRMPKIQELTKELFGKDASRALNFDELIAIGAVLSSTITLQAPKAAEQQTMLFNPLDLGIELFGGLMHPIVPLGLPMPAEGSTIISIANDNQKEIDIKIFQGQSKCTANNLSVGSFTFKNIETAPKGEALIKISMLINAVGTITVTVQNLVNGELLRTQFLHAIKSEEDIHQNAQGTLQAQEEEKYQAAKLSVEIHKEIHDLMRVIHHLKAVISENDFVDVKKDFEKLTTEIEKSPLEDYIKLRDDMRLKFTRILRNAMNKTIETQAL</sequence>
<name>A0A6B2L034_9EUKA</name>
<dbReference type="PROSITE" id="PS01036">
    <property type="entry name" value="HSP70_3"/>
    <property type="match status" value="1"/>
</dbReference>
<organism evidence="4">
    <name type="scientific">Arcella intermedia</name>
    <dbReference type="NCBI Taxonomy" id="1963864"/>
    <lineage>
        <taxon>Eukaryota</taxon>
        <taxon>Amoebozoa</taxon>
        <taxon>Tubulinea</taxon>
        <taxon>Elardia</taxon>
        <taxon>Arcellinida</taxon>
        <taxon>Sphaerothecina</taxon>
        <taxon>Arcellidae</taxon>
        <taxon>Arcella</taxon>
    </lineage>
</organism>
<dbReference type="InterPro" id="IPR043129">
    <property type="entry name" value="ATPase_NBD"/>
</dbReference>
<dbReference type="PRINTS" id="PR00301">
    <property type="entry name" value="HEATSHOCK70"/>
</dbReference>
<proteinExistence type="inferred from homology"/>